<accession>A0ABM8EFD5</accession>
<evidence type="ECO:0008006" key="3">
    <source>
        <dbReference type="Google" id="ProtNLM"/>
    </source>
</evidence>
<gene>
    <name evidence="1" type="ORF">GURASL_00230</name>
</gene>
<dbReference type="Gene3D" id="2.160.20.80">
    <property type="entry name" value="E3 ubiquitin-protein ligase SopA"/>
    <property type="match status" value="1"/>
</dbReference>
<protein>
    <recommendedName>
        <fullName evidence="3">Pentapeptide repeat-containing protein</fullName>
    </recommendedName>
</protein>
<sequence length="291" mass="30734">MIKGRWLYGSVLILAIAGGGDFAVAKEHAAAKQELDPAVAAVVRKPLPYAEYVKLVARRGIVAHRKGRSKSRMAKNAKPARAAVVAAKVTTPAPAAKPPVITVLTPPAPVVAEQTPGWRPSPEQLREIIRSTRNLAGANLRGMNLARLDLRGVSLVGADLYHADLGGAILDRADLRGAALEMADLRGTSLQGANLAGAGLFKTNLQNANLDGADLTGVYAVCANFRGARLVNAKLWGSVFTEAVLDRPLRQEGTVVATGERKEPPALVKTAEGGGQAPVGRKGWWVRPIMF</sequence>
<dbReference type="PANTHER" id="PTHR14136">
    <property type="entry name" value="BTB_POZ DOMAIN-CONTAINING PROTEIN KCTD9"/>
    <property type="match status" value="1"/>
</dbReference>
<dbReference type="EMBL" id="AP027151">
    <property type="protein sequence ID" value="BDV41100.1"/>
    <property type="molecule type" value="Genomic_DNA"/>
</dbReference>
<evidence type="ECO:0000313" key="1">
    <source>
        <dbReference type="EMBL" id="BDV41100.1"/>
    </source>
</evidence>
<dbReference type="Proteomes" id="UP001317705">
    <property type="component" value="Chromosome"/>
</dbReference>
<dbReference type="InterPro" id="IPR051082">
    <property type="entry name" value="Pentapeptide-BTB/POZ_domain"/>
</dbReference>
<name>A0ABM8EFD5_9BACT</name>
<reference evidence="1 2" key="1">
    <citation type="submission" date="2022-12" db="EMBL/GenBank/DDBJ databases">
        <title>Polyphasic characterization of Geotalea uranireducens NIT-SL11 newly isolated from a complex of sewage sludge and microbially reduced graphene oxide.</title>
        <authorList>
            <person name="Xie L."/>
            <person name="Yoshida N."/>
            <person name="Meng L."/>
        </authorList>
    </citation>
    <scope>NUCLEOTIDE SEQUENCE [LARGE SCALE GENOMIC DNA]</scope>
    <source>
        <strain evidence="1 2">NIT-SL11</strain>
    </source>
</reference>
<dbReference type="InterPro" id="IPR001646">
    <property type="entry name" value="5peptide_repeat"/>
</dbReference>
<evidence type="ECO:0000313" key="2">
    <source>
        <dbReference type="Proteomes" id="UP001317705"/>
    </source>
</evidence>
<proteinExistence type="predicted"/>
<dbReference type="Pfam" id="PF00805">
    <property type="entry name" value="Pentapeptide"/>
    <property type="match status" value="3"/>
</dbReference>
<keyword evidence="2" id="KW-1185">Reference proteome</keyword>
<dbReference type="SUPFAM" id="SSF141571">
    <property type="entry name" value="Pentapeptide repeat-like"/>
    <property type="match status" value="1"/>
</dbReference>
<dbReference type="PANTHER" id="PTHR14136:SF17">
    <property type="entry name" value="BTB_POZ DOMAIN-CONTAINING PROTEIN KCTD9"/>
    <property type="match status" value="1"/>
</dbReference>
<organism evidence="1 2">
    <name type="scientific">Geotalea uraniireducens</name>
    <dbReference type="NCBI Taxonomy" id="351604"/>
    <lineage>
        <taxon>Bacteria</taxon>
        <taxon>Pseudomonadati</taxon>
        <taxon>Thermodesulfobacteriota</taxon>
        <taxon>Desulfuromonadia</taxon>
        <taxon>Geobacterales</taxon>
        <taxon>Geobacteraceae</taxon>
        <taxon>Geotalea</taxon>
    </lineage>
</organism>